<dbReference type="EMBL" id="JBFMVT010000002">
    <property type="protein sequence ID" value="MEW7312278.1"/>
    <property type="molecule type" value="Genomic_DNA"/>
</dbReference>
<proteinExistence type="predicted"/>
<dbReference type="RefSeq" id="WP_367594532.1">
    <property type="nucleotide sequence ID" value="NZ_JBFMVT010000002.1"/>
</dbReference>
<keyword evidence="3" id="KW-1185">Reference proteome</keyword>
<evidence type="ECO:0000313" key="2">
    <source>
        <dbReference type="EMBL" id="MEW7312278.1"/>
    </source>
</evidence>
<accession>A0ABV3NRX7</accession>
<keyword evidence="1" id="KW-0732">Signal</keyword>
<protein>
    <submittedName>
        <fullName evidence="2">Uncharacterized protein</fullName>
    </submittedName>
</protein>
<feature type="signal peptide" evidence="1">
    <location>
        <begin position="1"/>
        <end position="22"/>
    </location>
</feature>
<reference evidence="2 3" key="1">
    <citation type="submission" date="2024-07" db="EMBL/GenBank/DDBJ databases">
        <authorList>
            <person name="Wang L."/>
        </authorList>
    </citation>
    <scope>NUCLEOTIDE SEQUENCE [LARGE SCALE GENOMIC DNA]</scope>
    <source>
        <strain evidence="2 3">WL359</strain>
    </source>
</reference>
<evidence type="ECO:0000256" key="1">
    <source>
        <dbReference type="SAM" id="SignalP"/>
    </source>
</evidence>
<organism evidence="2 3">
    <name type="scientific">Buttiauxella gaviniae</name>
    <dbReference type="NCBI Taxonomy" id="82990"/>
    <lineage>
        <taxon>Bacteria</taxon>
        <taxon>Pseudomonadati</taxon>
        <taxon>Pseudomonadota</taxon>
        <taxon>Gammaproteobacteria</taxon>
        <taxon>Enterobacterales</taxon>
        <taxon>Enterobacteriaceae</taxon>
        <taxon>Buttiauxella</taxon>
    </lineage>
</organism>
<evidence type="ECO:0000313" key="3">
    <source>
        <dbReference type="Proteomes" id="UP001555342"/>
    </source>
</evidence>
<name>A0ABV3NRX7_9ENTR</name>
<comment type="caution">
    <text evidence="2">The sequence shown here is derived from an EMBL/GenBank/DDBJ whole genome shotgun (WGS) entry which is preliminary data.</text>
</comment>
<dbReference type="Proteomes" id="UP001555342">
    <property type="component" value="Unassembled WGS sequence"/>
</dbReference>
<sequence>MRLFNKMCIIIFTSLLSIKTSAGDLDNKKQNFIFCAKIDTEAVSDLFDHFKKKYKNDDTFILLGSNSEELNYTEGNSRATIEGYIYIMNTNLLKLDSLSVLTIKNRIPTDTITYISHKNKILGGIFYSNEFMPLEEKTKAPANLIYIGNAGDIFHLKTYQFKDKECSSRFPKEILANFIDD</sequence>
<feature type="chain" id="PRO_5045335845" evidence="1">
    <location>
        <begin position="23"/>
        <end position="181"/>
    </location>
</feature>
<gene>
    <name evidence="2" type="ORF">AB1E22_06065</name>
</gene>